<proteinExistence type="predicted"/>
<keyword evidence="1" id="KW-0175">Coiled coil</keyword>
<organism evidence="2">
    <name type="scientific">Lepeophtheirus salmonis</name>
    <name type="common">Salmon louse</name>
    <name type="synonym">Caligus salmonis</name>
    <dbReference type="NCBI Taxonomy" id="72036"/>
    <lineage>
        <taxon>Eukaryota</taxon>
        <taxon>Metazoa</taxon>
        <taxon>Ecdysozoa</taxon>
        <taxon>Arthropoda</taxon>
        <taxon>Crustacea</taxon>
        <taxon>Multicrustacea</taxon>
        <taxon>Hexanauplia</taxon>
        <taxon>Copepoda</taxon>
        <taxon>Siphonostomatoida</taxon>
        <taxon>Caligidae</taxon>
        <taxon>Lepeophtheirus</taxon>
    </lineage>
</organism>
<evidence type="ECO:0000256" key="1">
    <source>
        <dbReference type="SAM" id="Coils"/>
    </source>
</evidence>
<reference evidence="2" key="1">
    <citation type="submission" date="2014-05" db="EMBL/GenBank/DDBJ databases">
        <authorList>
            <person name="Chronopoulou M."/>
        </authorList>
    </citation>
    <scope>NUCLEOTIDE SEQUENCE</scope>
    <source>
        <tissue evidence="2">Whole organism</tissue>
    </source>
</reference>
<evidence type="ECO:0000313" key="2">
    <source>
        <dbReference type="EMBL" id="CDW48845.1"/>
    </source>
</evidence>
<dbReference type="Pfam" id="PF14645">
    <property type="entry name" value="Chibby"/>
    <property type="match status" value="1"/>
</dbReference>
<dbReference type="InterPro" id="IPR028118">
    <property type="entry name" value="Chibby_fam"/>
</dbReference>
<dbReference type="AlphaFoldDB" id="A0A0K2VEQ0"/>
<dbReference type="EMBL" id="HACA01031484">
    <property type="protein sequence ID" value="CDW48845.1"/>
    <property type="molecule type" value="Transcribed_RNA"/>
</dbReference>
<sequence>LKASSTVSKDLYNIMPFHLYNIKKRFKSVNRKKSTSLINLSQHPFQQSVIDLKNGTDLGSRTNEFDSFDEKILKKREDRIRALEEENNLLKLKVELLLHTLSHERRSQMREQ</sequence>
<feature type="coiled-coil region" evidence="1">
    <location>
        <begin position="73"/>
        <end position="100"/>
    </location>
</feature>
<protein>
    <submittedName>
        <fullName evidence="2">Uncharacterized protein</fullName>
    </submittedName>
</protein>
<accession>A0A0K2VEQ0</accession>
<feature type="non-terminal residue" evidence="2">
    <location>
        <position position="1"/>
    </location>
</feature>
<name>A0A0K2VEQ0_LEPSM</name>